<keyword evidence="3 9" id="KW-0813">Transport</keyword>
<dbReference type="GO" id="GO:0009306">
    <property type="term" value="P:protein secretion"/>
    <property type="evidence" value="ECO:0007669"/>
    <property type="project" value="InterPro"/>
</dbReference>
<evidence type="ECO:0000256" key="3">
    <source>
        <dbReference type="ARBA" id="ARBA00022448"/>
    </source>
</evidence>
<keyword evidence="8" id="KW-0472">Membrane</keyword>
<evidence type="ECO:0000313" key="12">
    <source>
        <dbReference type="EMBL" id="PSC03926.1"/>
    </source>
</evidence>
<keyword evidence="13" id="KW-1185">Reference proteome</keyword>
<evidence type="ECO:0000259" key="11">
    <source>
        <dbReference type="Pfam" id="PF26002"/>
    </source>
</evidence>
<dbReference type="InterPro" id="IPR058982">
    <property type="entry name" value="Beta-barrel_AprE"/>
</dbReference>
<feature type="domain" description="AprE-like beta-barrel" evidence="11">
    <location>
        <begin position="321"/>
        <end position="411"/>
    </location>
</feature>
<keyword evidence="5 9" id="KW-0997">Cell inner membrane</keyword>
<evidence type="ECO:0000256" key="4">
    <source>
        <dbReference type="ARBA" id="ARBA00022475"/>
    </source>
</evidence>
<comment type="subcellular location">
    <subcellularLocation>
        <location evidence="1 9">Cell inner membrane</location>
        <topology evidence="1 9">Single-pass membrane protein</topology>
    </subcellularLocation>
</comment>
<dbReference type="PANTHER" id="PTHR30386:SF17">
    <property type="entry name" value="ALKALINE PROTEASE SECRETION PROTEIN APRE"/>
    <property type="match status" value="1"/>
</dbReference>
<evidence type="ECO:0000256" key="6">
    <source>
        <dbReference type="ARBA" id="ARBA00022692"/>
    </source>
</evidence>
<sequence length="432" mass="46596">MQALPAYKALGRNMRAGLLASAMLVLGAGGLTAFTPITGAVIAQGALVVESSPKKVQHPQGGVVQEIRVKEGDHVQAGDVLLRLDETVARASLAVVSNSLDQDRAKAARMAAELAGMPLSFPADLLHRAKAEPDIAELLAGEAKLYAARAVAREGERKQLRERIAQAGQEIAGYESQEAAKARESALISKELDGVRELYAKKLVSIGRVNQLERDAARLEGDRGQLRSAMARTKGQIAETEIQILQIDQKLKGEVAAQLRETQAKIAEEGERQVAAKDTLNRIEMRAPQSGVVNQMTVHTVGGVVQPNETVMMIVPERETLVAEVKVRPNEASHVYEGQPASVLLTGLDRNVTPRLNGTVRFVGSDAVVDPRQGASYFVARIGFPDSERARLAEDVKIGAGMPVETFLATGDRTLLSYLVKPIADQMRRAFR</sequence>
<dbReference type="PANTHER" id="PTHR30386">
    <property type="entry name" value="MEMBRANE FUSION SUBUNIT OF EMRAB-TOLC MULTIDRUG EFFLUX PUMP"/>
    <property type="match status" value="1"/>
</dbReference>
<protein>
    <recommendedName>
        <fullName evidence="9">Membrane fusion protein (MFP) family protein</fullName>
    </recommendedName>
</protein>
<dbReference type="GO" id="GO:0005886">
    <property type="term" value="C:plasma membrane"/>
    <property type="evidence" value="ECO:0007669"/>
    <property type="project" value="UniProtKB-SubCell"/>
</dbReference>
<evidence type="ECO:0000256" key="7">
    <source>
        <dbReference type="ARBA" id="ARBA00022989"/>
    </source>
</evidence>
<dbReference type="Proteomes" id="UP000239772">
    <property type="component" value="Unassembled WGS sequence"/>
</dbReference>
<comment type="similarity">
    <text evidence="2 9">Belongs to the membrane fusion protein (MFP) (TC 8.A.1) family.</text>
</comment>
<dbReference type="SUPFAM" id="SSF111369">
    <property type="entry name" value="HlyD-like secretion proteins"/>
    <property type="match status" value="1"/>
</dbReference>
<name>A0A2T1HQK7_9HYPH</name>
<dbReference type="NCBIfam" id="TIGR01843">
    <property type="entry name" value="type_I_hlyD"/>
    <property type="match status" value="1"/>
</dbReference>
<dbReference type="Gene3D" id="2.40.50.100">
    <property type="match status" value="1"/>
</dbReference>
<evidence type="ECO:0000256" key="5">
    <source>
        <dbReference type="ARBA" id="ARBA00022519"/>
    </source>
</evidence>
<dbReference type="InterPro" id="IPR006144">
    <property type="entry name" value="Secretion_HlyD_CS"/>
</dbReference>
<dbReference type="OrthoDB" id="9810980at2"/>
<dbReference type="PROSITE" id="PS00543">
    <property type="entry name" value="HLYD_FAMILY"/>
    <property type="match status" value="1"/>
</dbReference>
<evidence type="ECO:0000256" key="1">
    <source>
        <dbReference type="ARBA" id="ARBA00004377"/>
    </source>
</evidence>
<comment type="caution">
    <text evidence="12">The sequence shown here is derived from an EMBL/GenBank/DDBJ whole genome shotgun (WGS) entry which is preliminary data.</text>
</comment>
<accession>A0A2T1HQK7</accession>
<gene>
    <name evidence="12" type="ORF">SLNSH_16505</name>
</gene>
<evidence type="ECO:0000256" key="2">
    <source>
        <dbReference type="ARBA" id="ARBA00009477"/>
    </source>
</evidence>
<organism evidence="12 13">
    <name type="scientific">Alsobacter soli</name>
    <dbReference type="NCBI Taxonomy" id="2109933"/>
    <lineage>
        <taxon>Bacteria</taxon>
        <taxon>Pseudomonadati</taxon>
        <taxon>Pseudomonadota</taxon>
        <taxon>Alphaproteobacteria</taxon>
        <taxon>Hyphomicrobiales</taxon>
        <taxon>Alsobacteraceae</taxon>
        <taxon>Alsobacter</taxon>
    </lineage>
</organism>
<dbReference type="PRINTS" id="PR01490">
    <property type="entry name" value="RTXTOXIND"/>
</dbReference>
<dbReference type="AlphaFoldDB" id="A0A2T1HQK7"/>
<evidence type="ECO:0000256" key="9">
    <source>
        <dbReference type="RuleBase" id="RU365093"/>
    </source>
</evidence>
<reference evidence="13" key="1">
    <citation type="submission" date="2018-03" db="EMBL/GenBank/DDBJ databases">
        <authorList>
            <person name="Sun L."/>
            <person name="Liu H."/>
            <person name="Chen W."/>
            <person name="Huang K."/>
            <person name="Liu W."/>
            <person name="Gao X."/>
        </authorList>
    </citation>
    <scope>NUCLEOTIDE SEQUENCE [LARGE SCALE GENOMIC DNA]</scope>
    <source>
        <strain evidence="13">SH9</strain>
    </source>
</reference>
<feature type="domain" description="AprE-like long alpha-helical hairpin" evidence="10">
    <location>
        <begin position="89"/>
        <end position="278"/>
    </location>
</feature>
<keyword evidence="6" id="KW-0812">Transmembrane</keyword>
<dbReference type="RefSeq" id="WP_106338164.1">
    <property type="nucleotide sequence ID" value="NZ_PVZS01000019.1"/>
</dbReference>
<evidence type="ECO:0000313" key="13">
    <source>
        <dbReference type="Proteomes" id="UP000239772"/>
    </source>
</evidence>
<dbReference type="Gene3D" id="2.40.30.170">
    <property type="match status" value="1"/>
</dbReference>
<keyword evidence="4 9" id="KW-1003">Cell membrane</keyword>
<keyword evidence="7" id="KW-1133">Transmembrane helix</keyword>
<dbReference type="InterPro" id="IPR058781">
    <property type="entry name" value="HH_AprE-like"/>
</dbReference>
<dbReference type="InterPro" id="IPR050739">
    <property type="entry name" value="MFP"/>
</dbReference>
<dbReference type="EMBL" id="PVZS01000019">
    <property type="protein sequence ID" value="PSC03926.1"/>
    <property type="molecule type" value="Genomic_DNA"/>
</dbReference>
<dbReference type="Pfam" id="PF25994">
    <property type="entry name" value="HH_AprE"/>
    <property type="match status" value="1"/>
</dbReference>
<dbReference type="Pfam" id="PF26002">
    <property type="entry name" value="Beta-barrel_AprE"/>
    <property type="match status" value="1"/>
</dbReference>
<proteinExistence type="inferred from homology"/>
<dbReference type="InterPro" id="IPR010129">
    <property type="entry name" value="T1SS_HlyD"/>
</dbReference>
<evidence type="ECO:0000256" key="8">
    <source>
        <dbReference type="ARBA" id="ARBA00023136"/>
    </source>
</evidence>
<evidence type="ECO:0000259" key="10">
    <source>
        <dbReference type="Pfam" id="PF25994"/>
    </source>
</evidence>